<evidence type="ECO:0000313" key="4">
    <source>
        <dbReference type="Proteomes" id="UP000314294"/>
    </source>
</evidence>
<feature type="compositionally biased region" description="Pro residues" evidence="1">
    <location>
        <begin position="50"/>
        <end position="70"/>
    </location>
</feature>
<comment type="caution">
    <text evidence="3">The sequence shown here is derived from an EMBL/GenBank/DDBJ whole genome shotgun (WGS) entry which is preliminary data.</text>
</comment>
<proteinExistence type="predicted"/>
<evidence type="ECO:0000256" key="2">
    <source>
        <dbReference type="SAM" id="Phobius"/>
    </source>
</evidence>
<organism evidence="3 4">
    <name type="scientific">Liparis tanakae</name>
    <name type="common">Tanaka's snailfish</name>
    <dbReference type="NCBI Taxonomy" id="230148"/>
    <lineage>
        <taxon>Eukaryota</taxon>
        <taxon>Metazoa</taxon>
        <taxon>Chordata</taxon>
        <taxon>Craniata</taxon>
        <taxon>Vertebrata</taxon>
        <taxon>Euteleostomi</taxon>
        <taxon>Actinopterygii</taxon>
        <taxon>Neopterygii</taxon>
        <taxon>Teleostei</taxon>
        <taxon>Neoteleostei</taxon>
        <taxon>Acanthomorphata</taxon>
        <taxon>Eupercaria</taxon>
        <taxon>Perciformes</taxon>
        <taxon>Cottioidei</taxon>
        <taxon>Cottales</taxon>
        <taxon>Liparidae</taxon>
        <taxon>Liparis</taxon>
    </lineage>
</organism>
<keyword evidence="2" id="KW-0472">Membrane</keyword>
<sequence>MGPPPPAASPAPPPDAGLPIIFACLAASMAACQLTAAPGVALCSGARPTTPSPWLTPSPPPPWSPPPPPLSSLGRREVKESKGHGFVTLKECNNKRGKPARAK</sequence>
<feature type="region of interest" description="Disordered" evidence="1">
    <location>
        <begin position="42"/>
        <end position="85"/>
    </location>
</feature>
<gene>
    <name evidence="3" type="ORF">EYF80_024572</name>
</gene>
<keyword evidence="4" id="KW-1185">Reference proteome</keyword>
<dbReference type="Proteomes" id="UP000314294">
    <property type="component" value="Unassembled WGS sequence"/>
</dbReference>
<feature type="transmembrane region" description="Helical" evidence="2">
    <location>
        <begin position="20"/>
        <end position="43"/>
    </location>
</feature>
<accession>A0A4Z2HIS2</accession>
<reference evidence="3 4" key="1">
    <citation type="submission" date="2019-03" db="EMBL/GenBank/DDBJ databases">
        <title>First draft genome of Liparis tanakae, snailfish: a comprehensive survey of snailfish specific genes.</title>
        <authorList>
            <person name="Kim W."/>
            <person name="Song I."/>
            <person name="Jeong J.-H."/>
            <person name="Kim D."/>
            <person name="Kim S."/>
            <person name="Ryu S."/>
            <person name="Song J.Y."/>
            <person name="Lee S.K."/>
        </authorList>
    </citation>
    <scope>NUCLEOTIDE SEQUENCE [LARGE SCALE GENOMIC DNA]</scope>
    <source>
        <tissue evidence="3">Muscle</tissue>
    </source>
</reference>
<evidence type="ECO:0000313" key="3">
    <source>
        <dbReference type="EMBL" id="TNN65165.1"/>
    </source>
</evidence>
<protein>
    <submittedName>
        <fullName evidence="3">Uncharacterized protein</fullName>
    </submittedName>
</protein>
<evidence type="ECO:0000256" key="1">
    <source>
        <dbReference type="SAM" id="MobiDB-lite"/>
    </source>
</evidence>
<feature type="compositionally biased region" description="Basic and acidic residues" evidence="1">
    <location>
        <begin position="74"/>
        <end position="83"/>
    </location>
</feature>
<dbReference type="EMBL" id="SRLO01000239">
    <property type="protein sequence ID" value="TNN65165.1"/>
    <property type="molecule type" value="Genomic_DNA"/>
</dbReference>
<name>A0A4Z2HIS2_9TELE</name>
<keyword evidence="2" id="KW-0812">Transmembrane</keyword>
<keyword evidence="2" id="KW-1133">Transmembrane helix</keyword>
<dbReference type="AlphaFoldDB" id="A0A4Z2HIS2"/>